<name>A0A182V0G8_ANOME</name>
<sequence length="131" mass="14367">MAQPVPIRQPYAGSHAHHQAKRKKSQLTLWNGEQYKFDLRTMQKFSENSIGPRARESVVKVFPRWWCGVGVVPVKQLQQPSAATAPSARGAAVVVPLSPSSSSLPPWPSDPRSAVSLSSRHYLCRPPDDGG</sequence>
<dbReference type="VEuPathDB" id="VectorBase:AMEM006795"/>
<keyword evidence="3" id="KW-1185">Reference proteome</keyword>
<proteinExistence type="predicted"/>
<evidence type="ECO:0000313" key="2">
    <source>
        <dbReference type="EnsemblMetazoa" id="AMEM006795-PA"/>
    </source>
</evidence>
<accession>A0A182V0G8</accession>
<reference evidence="2" key="1">
    <citation type="submission" date="2020-05" db="UniProtKB">
        <authorList>
            <consortium name="EnsemblMetazoa"/>
        </authorList>
    </citation>
    <scope>IDENTIFICATION</scope>
    <source>
        <strain evidence="2">MAF</strain>
    </source>
</reference>
<protein>
    <submittedName>
        <fullName evidence="2">Uncharacterized protein</fullName>
    </submittedName>
</protein>
<evidence type="ECO:0000313" key="3">
    <source>
        <dbReference type="Proteomes" id="UP000075903"/>
    </source>
</evidence>
<organism evidence="2 3">
    <name type="scientific">Anopheles merus</name>
    <name type="common">Mosquito</name>
    <dbReference type="NCBI Taxonomy" id="30066"/>
    <lineage>
        <taxon>Eukaryota</taxon>
        <taxon>Metazoa</taxon>
        <taxon>Ecdysozoa</taxon>
        <taxon>Arthropoda</taxon>
        <taxon>Hexapoda</taxon>
        <taxon>Insecta</taxon>
        <taxon>Pterygota</taxon>
        <taxon>Neoptera</taxon>
        <taxon>Endopterygota</taxon>
        <taxon>Diptera</taxon>
        <taxon>Nematocera</taxon>
        <taxon>Culicoidea</taxon>
        <taxon>Culicidae</taxon>
        <taxon>Anophelinae</taxon>
        <taxon>Anopheles</taxon>
    </lineage>
</organism>
<evidence type="ECO:0000256" key="1">
    <source>
        <dbReference type="SAM" id="MobiDB-lite"/>
    </source>
</evidence>
<feature type="region of interest" description="Disordered" evidence="1">
    <location>
        <begin position="97"/>
        <end position="131"/>
    </location>
</feature>
<dbReference type="Proteomes" id="UP000075903">
    <property type="component" value="Unassembled WGS sequence"/>
</dbReference>
<feature type="region of interest" description="Disordered" evidence="1">
    <location>
        <begin position="1"/>
        <end position="25"/>
    </location>
</feature>
<feature type="compositionally biased region" description="Basic residues" evidence="1">
    <location>
        <begin position="15"/>
        <end position="25"/>
    </location>
</feature>
<dbReference type="EnsemblMetazoa" id="AMEM006795-RA">
    <property type="protein sequence ID" value="AMEM006795-PA"/>
    <property type="gene ID" value="AMEM006795"/>
</dbReference>
<dbReference type="AlphaFoldDB" id="A0A182V0G8"/>